<organism evidence="1 2">
    <name type="scientific">Providencia phage vB_PreS_PR1</name>
    <dbReference type="NCBI Taxonomy" id="1931407"/>
    <lineage>
        <taxon>Viruses</taxon>
        <taxon>Duplodnaviria</taxon>
        <taxon>Heunggongvirae</taxon>
        <taxon>Uroviricota</taxon>
        <taxon>Caudoviricetes</taxon>
        <taxon>Demerecviridae</taxon>
        <taxon>Priunavirus</taxon>
        <taxon>Priunavirus PR1</taxon>
    </lineage>
</organism>
<protein>
    <submittedName>
        <fullName evidence="1">Uncharacterized protein</fullName>
    </submittedName>
</protein>
<dbReference type="Proteomes" id="UP000222417">
    <property type="component" value="Segment"/>
</dbReference>
<dbReference type="EMBL" id="KY363465">
    <property type="protein sequence ID" value="AQT25367.1"/>
    <property type="molecule type" value="Genomic_DNA"/>
</dbReference>
<evidence type="ECO:0000313" key="1">
    <source>
        <dbReference type="EMBL" id="AQT25367.1"/>
    </source>
</evidence>
<proteinExistence type="predicted"/>
<sequence>MHEKAVSENHQYGIDLTRRKLDRLKIDLLGWQDKLMHEIKNTK</sequence>
<keyword evidence="2" id="KW-1185">Reference proteome</keyword>
<name>A0A1S6KVC1_9CAUD</name>
<gene>
    <name evidence="1" type="ORF">PR1_15</name>
</gene>
<reference evidence="1 2" key="1">
    <citation type="submission" date="2016-12" db="EMBL/GenBank/DDBJ databases">
        <title>Providencia rettgeri phage vB-PreS_PR1 - a deep-branching member of the T5-like siphoviruses.</title>
        <authorList>
            <person name="Oliveira H."/>
            <person name="Pinto G."/>
            <person name="Hendrix H."/>
            <person name="Noben J.-P."/>
            <person name="Gawor J."/>
            <person name="Lobocka M."/>
            <person name="Lavigne R."/>
            <person name="Azeredo J."/>
        </authorList>
    </citation>
    <scope>NUCLEOTIDE SEQUENCE [LARGE SCALE GENOMIC DNA]</scope>
</reference>
<accession>A0A1S6KVC1</accession>
<evidence type="ECO:0000313" key="2">
    <source>
        <dbReference type="Proteomes" id="UP000222417"/>
    </source>
</evidence>